<evidence type="ECO:0000313" key="2">
    <source>
        <dbReference type="Proteomes" id="UP001177260"/>
    </source>
</evidence>
<reference evidence="1 2" key="1">
    <citation type="journal article" date="2023" name="ACS Omega">
        <title>Identification of the Neoaspergillic Acid Biosynthesis Gene Cluster by Establishing an In Vitro CRISPR-Ribonucleoprotein Genetic System in Aspergillus melleus.</title>
        <authorList>
            <person name="Yuan B."/>
            <person name="Grau M.F."/>
            <person name="Murata R.M."/>
            <person name="Torok T."/>
            <person name="Venkateswaran K."/>
            <person name="Stajich J.E."/>
            <person name="Wang C.C.C."/>
        </authorList>
    </citation>
    <scope>NUCLEOTIDE SEQUENCE [LARGE SCALE GENOMIC DNA]</scope>
    <source>
        <strain evidence="1 2">IMV 1140</strain>
    </source>
</reference>
<organism evidence="1 2">
    <name type="scientific">Aspergillus melleus</name>
    <dbReference type="NCBI Taxonomy" id="138277"/>
    <lineage>
        <taxon>Eukaryota</taxon>
        <taxon>Fungi</taxon>
        <taxon>Dikarya</taxon>
        <taxon>Ascomycota</taxon>
        <taxon>Pezizomycotina</taxon>
        <taxon>Eurotiomycetes</taxon>
        <taxon>Eurotiomycetidae</taxon>
        <taxon>Eurotiales</taxon>
        <taxon>Aspergillaceae</taxon>
        <taxon>Aspergillus</taxon>
        <taxon>Aspergillus subgen. Circumdati</taxon>
    </lineage>
</organism>
<accession>A0ACC3AV57</accession>
<protein>
    <submittedName>
        <fullName evidence="1">Uncharacterized protein</fullName>
    </submittedName>
</protein>
<gene>
    <name evidence="1" type="ORF">N8T08_008829</name>
</gene>
<sequence>MSTYDIDEVEVNWEHPVGQYDDYENLSRLIKNIKAALKMTGGRYGLSMMLPTSLSAMHNYNLRKLNRQVDYFNLLPIDLHTQLSPGDTWHADTLGLVVNLTAVSEAIDLLWRNYIHPNDVNLVLTLYGASLTPQSLDCLTPGCPAVSGAPGGPSSKKIGMLMNSEI</sequence>
<evidence type="ECO:0000313" key="1">
    <source>
        <dbReference type="EMBL" id="KAK1141731.1"/>
    </source>
</evidence>
<keyword evidence="2" id="KW-1185">Reference proteome</keyword>
<dbReference type="Proteomes" id="UP001177260">
    <property type="component" value="Unassembled WGS sequence"/>
</dbReference>
<dbReference type="EMBL" id="JAOPJF010000060">
    <property type="protein sequence ID" value="KAK1141731.1"/>
    <property type="molecule type" value="Genomic_DNA"/>
</dbReference>
<proteinExistence type="predicted"/>
<name>A0ACC3AV57_9EURO</name>
<comment type="caution">
    <text evidence="1">The sequence shown here is derived from an EMBL/GenBank/DDBJ whole genome shotgun (WGS) entry which is preliminary data.</text>
</comment>